<proteinExistence type="predicted"/>
<evidence type="ECO:0008006" key="6">
    <source>
        <dbReference type="Google" id="ProtNLM"/>
    </source>
</evidence>
<feature type="compositionally biased region" description="Acidic residues" evidence="3">
    <location>
        <begin position="618"/>
        <end position="640"/>
    </location>
</feature>
<dbReference type="CDD" id="cd00167">
    <property type="entry name" value="SANT"/>
    <property type="match status" value="1"/>
</dbReference>
<keyword evidence="5" id="KW-1185">Reference proteome</keyword>
<dbReference type="EMBL" id="JAGKQM010000006">
    <property type="protein sequence ID" value="KAH0923963.1"/>
    <property type="molecule type" value="Genomic_DNA"/>
</dbReference>
<dbReference type="InterPro" id="IPR001005">
    <property type="entry name" value="SANT/Myb"/>
</dbReference>
<reference evidence="4 5" key="1">
    <citation type="submission" date="2021-05" db="EMBL/GenBank/DDBJ databases">
        <title>Genome Assembly of Synthetic Allotetraploid Brassica napus Reveals Homoeologous Exchanges between Subgenomes.</title>
        <authorList>
            <person name="Davis J.T."/>
        </authorList>
    </citation>
    <scope>NUCLEOTIDE SEQUENCE [LARGE SCALE GENOMIC DNA]</scope>
    <source>
        <strain evidence="5">cv. Da-Ae</strain>
        <tissue evidence="4">Seedling</tissue>
    </source>
</reference>
<dbReference type="Proteomes" id="UP000824890">
    <property type="component" value="Unassembled WGS sequence"/>
</dbReference>
<accession>A0ABQ8D5H0</accession>
<name>A0ABQ8D5H0_BRANA</name>
<dbReference type="InterPro" id="IPR027417">
    <property type="entry name" value="P-loop_NTPase"/>
</dbReference>
<evidence type="ECO:0000313" key="4">
    <source>
        <dbReference type="EMBL" id="KAH0923963.1"/>
    </source>
</evidence>
<protein>
    <recommendedName>
        <fullName evidence="6">Myb-like domain-containing protein</fullName>
    </recommendedName>
</protein>
<dbReference type="Gene3D" id="3.80.10.10">
    <property type="entry name" value="Ribonuclease Inhibitor"/>
    <property type="match status" value="1"/>
</dbReference>
<evidence type="ECO:0000256" key="1">
    <source>
        <dbReference type="ARBA" id="ARBA00022614"/>
    </source>
</evidence>
<dbReference type="Pfam" id="PF07725">
    <property type="entry name" value="LRR_3"/>
    <property type="match status" value="1"/>
</dbReference>
<dbReference type="SUPFAM" id="SSF52058">
    <property type="entry name" value="L domain-like"/>
    <property type="match status" value="1"/>
</dbReference>
<dbReference type="InterPro" id="IPR042197">
    <property type="entry name" value="Apaf_helical"/>
</dbReference>
<comment type="caution">
    <text evidence="4">The sequence shown here is derived from an EMBL/GenBank/DDBJ whole genome shotgun (WGS) entry which is preliminary data.</text>
</comment>
<evidence type="ECO:0000313" key="5">
    <source>
        <dbReference type="Proteomes" id="UP000824890"/>
    </source>
</evidence>
<evidence type="ECO:0000256" key="2">
    <source>
        <dbReference type="ARBA" id="ARBA00022737"/>
    </source>
</evidence>
<evidence type="ECO:0000256" key="3">
    <source>
        <dbReference type="SAM" id="MobiDB-lite"/>
    </source>
</evidence>
<dbReference type="PANTHER" id="PTHR46872">
    <property type="entry name" value="DNA BINDING PROTEIN"/>
    <property type="match status" value="1"/>
</dbReference>
<keyword evidence="2" id="KW-0677">Repeat</keyword>
<gene>
    <name evidence="4" type="ORF">HID58_023981</name>
</gene>
<dbReference type="InterPro" id="IPR011713">
    <property type="entry name" value="Leu-rich_rpt_3"/>
</dbReference>
<organism evidence="4 5">
    <name type="scientific">Brassica napus</name>
    <name type="common">Rape</name>
    <dbReference type="NCBI Taxonomy" id="3708"/>
    <lineage>
        <taxon>Eukaryota</taxon>
        <taxon>Viridiplantae</taxon>
        <taxon>Streptophyta</taxon>
        <taxon>Embryophyta</taxon>
        <taxon>Tracheophyta</taxon>
        <taxon>Spermatophyta</taxon>
        <taxon>Magnoliopsida</taxon>
        <taxon>eudicotyledons</taxon>
        <taxon>Gunneridae</taxon>
        <taxon>Pentapetalae</taxon>
        <taxon>rosids</taxon>
        <taxon>malvids</taxon>
        <taxon>Brassicales</taxon>
        <taxon>Brassicaceae</taxon>
        <taxon>Brassiceae</taxon>
        <taxon>Brassica</taxon>
    </lineage>
</organism>
<dbReference type="PANTHER" id="PTHR46872:SF13">
    <property type="entry name" value="ELM2 DOMAIN-CONTAINING PROTEIN"/>
    <property type="match status" value="1"/>
</dbReference>
<dbReference type="InterPro" id="IPR032675">
    <property type="entry name" value="LRR_dom_sf"/>
</dbReference>
<keyword evidence="1" id="KW-0433">Leucine-rich repeat</keyword>
<dbReference type="Gene3D" id="1.10.8.430">
    <property type="entry name" value="Helical domain of apoptotic protease-activating factors"/>
    <property type="match status" value="1"/>
</dbReference>
<dbReference type="SUPFAM" id="SSF52540">
    <property type="entry name" value="P-loop containing nucleoside triphosphate hydrolases"/>
    <property type="match status" value="1"/>
</dbReference>
<feature type="region of interest" description="Disordered" evidence="3">
    <location>
        <begin position="612"/>
        <end position="645"/>
    </location>
</feature>
<sequence>MYSPYYGFESLARKVTQLAGNLPLGLMVMGSYFRGMSRHEWEMELLSLNGEIESILKFSYDALCDEDKDLFIYISCFFNDVWIERVEEFLAENFSNLRYGLHRQFLVDRETCRILSNYTPCSINVIGIDCEYAEIEDGLYKNDKAFEKMSNLQFLRISDTHPRMHLPQNWDGFPFFFEQHWDGFPKTCLPPNLSPEFLVEIYMPSSNLEKLWEGSQLISHDCSSLKTFPKISTNIERLKIKGTAIEDIPSSIWSHLHHLAMLYSENLGKSRNAFGLIPVQCLCDKRIRELSPWIKEMSHLRLKKNMGLKRPFDAEEMQECNAKHARQLTYHPDQFDQSMPFHVPLDKTAVLGEDLNGLCEKKPAWSNAADHVEKDYDTCAPFSWVSTGLCQEDAQTQSSLSHESSGSDLTWRPLSPVEDVYTSLMNQPPRKLVPLGSNHQADIPECEIPVQANDDLERKLMGKCIIPMPDSYLCGAGQGRKECLCPDKDTVRCVRRHIMEARESLIEAIGYERFTELGLCEMGDEVISLWSEDEEDLFHKVVYSNPVSLGRDFWKQLKATFPSRTMKELVSYYFNVFILRRRATQNRLQTLDVDSDDDEWQVEYDVFCKGKSSSHVDNEEDEEEANSSDDDDDEEEEDSPANDAHCVYMDKVSREGGEVNVEDDSCMSFEVHDSNLVFPHSPVENRASHGSGLFSFDDACDGRLASSDCWTKNNDLLPTSNIMEEIFGKDEWGENGDNLKGK</sequence>